<dbReference type="EMBL" id="QMQV01000134">
    <property type="protein sequence ID" value="RLE47328.1"/>
    <property type="molecule type" value="Genomic_DNA"/>
</dbReference>
<dbReference type="SMART" id="SM01325">
    <property type="entry name" value="DUF3160"/>
    <property type="match status" value="1"/>
</dbReference>
<keyword evidence="1" id="KW-1133">Transmembrane helix</keyword>
<name>A0A497ELL0_9CREN</name>
<evidence type="ECO:0000313" key="2">
    <source>
        <dbReference type="EMBL" id="RLE47328.1"/>
    </source>
</evidence>
<dbReference type="Pfam" id="PF11369">
    <property type="entry name" value="DUF3160"/>
    <property type="match status" value="1"/>
</dbReference>
<feature type="transmembrane region" description="Helical" evidence="1">
    <location>
        <begin position="7"/>
        <end position="29"/>
    </location>
</feature>
<keyword evidence="1" id="KW-0472">Membrane</keyword>
<organism evidence="2 3">
    <name type="scientific">Thermoproteota archaeon</name>
    <dbReference type="NCBI Taxonomy" id="2056631"/>
    <lineage>
        <taxon>Archaea</taxon>
        <taxon>Thermoproteota</taxon>
    </lineage>
</organism>
<dbReference type="AlphaFoldDB" id="A0A497ELL0"/>
<dbReference type="InterPro" id="IPR022601">
    <property type="entry name" value="DUF3160"/>
</dbReference>
<evidence type="ECO:0000313" key="3">
    <source>
        <dbReference type="Proteomes" id="UP000278475"/>
    </source>
</evidence>
<gene>
    <name evidence="2" type="ORF">DRJ31_09000</name>
</gene>
<reference evidence="2 3" key="1">
    <citation type="submission" date="2018-06" db="EMBL/GenBank/DDBJ databases">
        <title>Extensive metabolic versatility and redundancy in microbially diverse, dynamic hydrothermal sediments.</title>
        <authorList>
            <person name="Dombrowski N."/>
            <person name="Teske A."/>
            <person name="Baker B.J."/>
        </authorList>
    </citation>
    <scope>NUCLEOTIDE SEQUENCE [LARGE SCALE GENOMIC DNA]</scope>
    <source>
        <strain evidence="2">B66_G16</strain>
    </source>
</reference>
<proteinExistence type="predicted"/>
<evidence type="ECO:0000256" key="1">
    <source>
        <dbReference type="SAM" id="Phobius"/>
    </source>
</evidence>
<comment type="caution">
    <text evidence="2">The sequence shown here is derived from an EMBL/GenBank/DDBJ whole genome shotgun (WGS) entry which is preliminary data.</text>
</comment>
<protein>
    <recommendedName>
        <fullName evidence="4">DUF3160 domain-containing protein</fullName>
    </recommendedName>
</protein>
<dbReference type="Proteomes" id="UP000278475">
    <property type="component" value="Unassembled WGS sequence"/>
</dbReference>
<sequence length="719" mass="83261">MKERTRTLVSAIIVVVIVSVIILGSWILIKKPETQISPTSTTTSMPVFSSIIYPKVYGYEIFSPGIEEIEIHEINPPKYDLPVEFSSVENFEYVAEVLGNYLDNKALELLRRNGFVVTDAHFDDIAELYKSLKENGVPMYISTDSVLFVYHAFFDTILMELETEKFYPMLSELTEKLIKETLQMYEQIPPNMNLTKEAVKLNLAYLCVAAKLLDPEFKIPSIVEELVQKELALIQSANQPEYASPIFGYNEDYTQYKPRGHYTQSEELQKYFRAMMWYGRMRFEANDPWNPELAIRQTAQALILTYLMCTTKVGNETALNIWEKIYLPTVFIVGKSDDLTFYDYIEVMREVYGEFSPTDVENLEKLTEFQEKIVQRDRSRIRNVPWWPEEEIAKRLSGLRFMGQRFILDGYIHQELCYPRVDGRIMVKGFDIMAALGSERAEQYLEIDKSKYPGYSQQLEKMKQFIESLTIKNWTESLYNSWLYTIKAIVDQKFEGYPTFMTTEAWLDKCLFTGLASWAQLRHDTILYAKQPYAAKVSIPPQPPHPGYVEPMPIVYYRLALLANATKVGLEKLGLINEVMKEKLTALIDLLDNLTKISIKELKGEALSEQDRRLLLNYGGILEMLLKGLRPRSKDPRIIADVFTDPNGNTVLEVGTGYFHLIFVIYKTPGGKIYISVGGVMSYYEFKWPQTQRLTDEEWQNLLENGQINLPEWVDSFHT</sequence>
<keyword evidence="1" id="KW-0812">Transmembrane</keyword>
<accession>A0A497ELL0</accession>
<evidence type="ECO:0008006" key="4">
    <source>
        <dbReference type="Google" id="ProtNLM"/>
    </source>
</evidence>